<protein>
    <submittedName>
        <fullName evidence="3">HAUS augmin-like complex subunit 8</fullName>
    </submittedName>
</protein>
<dbReference type="Proteomes" id="UP001295444">
    <property type="component" value="Chromosome 05"/>
</dbReference>
<evidence type="ECO:0000256" key="2">
    <source>
        <dbReference type="SAM" id="MobiDB-lite"/>
    </source>
</evidence>
<keyword evidence="4" id="KW-1185">Reference proteome</keyword>
<feature type="region of interest" description="Disordered" evidence="2">
    <location>
        <begin position="88"/>
        <end position="110"/>
    </location>
</feature>
<accession>A0AAD1S6S6</accession>
<dbReference type="AlphaFoldDB" id="A0AAD1S6S6"/>
<keyword evidence="1" id="KW-0175">Coiled coil</keyword>
<name>A0AAD1S6S6_PELCU</name>
<evidence type="ECO:0000256" key="1">
    <source>
        <dbReference type="SAM" id="Coils"/>
    </source>
</evidence>
<sequence length="395" mass="44622">MDWKPTVSPGTVTLLGGGWCAPSLAGKDVNMADSGTAVLEDGSQNSSGGSIGDMAIKKNKGGKIVKSRYMQYDKCKIAKKNLANTTVCSGGKAPERTSSGTPTRRSIAPQRTKAMPGIASNVLDGSLFWKDDLQSTLLDGHRIARPDLDLSVINDKTMQRLTPKSQYASEQRKPKRETSANVVQEDTVEIMEFQTLMFTYLTMKMQKNLSRLEEKAERNLLLVNEEKDHLQEKVHKLKRENLLFKREEELHDLLDKQTEALAPSIEVKDTFENNYRTFATALDCTRHQLPIKDIHVIGTRQRYLEDLQKHLETTKSLLEETISTSAEEKAEMFGTIKELKDIVIKTDAELTRTFHQVLDLSFKVSKEISLQNQKAVEESCELDVVKHWYFDQSLI</sequence>
<evidence type="ECO:0000313" key="4">
    <source>
        <dbReference type="Proteomes" id="UP001295444"/>
    </source>
</evidence>
<reference evidence="3" key="1">
    <citation type="submission" date="2022-03" db="EMBL/GenBank/DDBJ databases">
        <authorList>
            <person name="Alioto T."/>
            <person name="Alioto T."/>
            <person name="Gomez Garrido J."/>
        </authorList>
    </citation>
    <scope>NUCLEOTIDE SEQUENCE</scope>
</reference>
<evidence type="ECO:0000313" key="3">
    <source>
        <dbReference type="EMBL" id="CAH2293289.1"/>
    </source>
</evidence>
<dbReference type="EMBL" id="OW240916">
    <property type="protein sequence ID" value="CAH2293289.1"/>
    <property type="molecule type" value="Genomic_DNA"/>
</dbReference>
<feature type="region of interest" description="Disordered" evidence="2">
    <location>
        <begin position="161"/>
        <end position="181"/>
    </location>
</feature>
<organism evidence="3 4">
    <name type="scientific">Pelobates cultripes</name>
    <name type="common">Western spadefoot toad</name>
    <dbReference type="NCBI Taxonomy" id="61616"/>
    <lineage>
        <taxon>Eukaryota</taxon>
        <taxon>Metazoa</taxon>
        <taxon>Chordata</taxon>
        <taxon>Craniata</taxon>
        <taxon>Vertebrata</taxon>
        <taxon>Euteleostomi</taxon>
        <taxon>Amphibia</taxon>
        <taxon>Batrachia</taxon>
        <taxon>Anura</taxon>
        <taxon>Pelobatoidea</taxon>
        <taxon>Pelobatidae</taxon>
        <taxon>Pelobates</taxon>
    </lineage>
</organism>
<feature type="coiled-coil region" evidence="1">
    <location>
        <begin position="213"/>
        <end position="247"/>
    </location>
</feature>
<gene>
    <name evidence="3" type="ORF">PECUL_23A024776</name>
</gene>
<proteinExistence type="predicted"/>